<name>A0A1G5SHH3_9PROT</name>
<reference evidence="1 2" key="1">
    <citation type="submission" date="2016-10" db="EMBL/GenBank/DDBJ databases">
        <authorList>
            <person name="de Groot N.N."/>
        </authorList>
    </citation>
    <scope>NUCLEOTIDE SEQUENCE [LARGE SCALE GENOMIC DNA]</scope>
    <source>
        <strain evidence="1">1</strain>
    </source>
</reference>
<organism evidence="1 2">
    <name type="scientific">Nitrosomonas mobilis</name>
    <dbReference type="NCBI Taxonomy" id="51642"/>
    <lineage>
        <taxon>Bacteria</taxon>
        <taxon>Pseudomonadati</taxon>
        <taxon>Pseudomonadota</taxon>
        <taxon>Betaproteobacteria</taxon>
        <taxon>Nitrosomonadales</taxon>
        <taxon>Nitrosomonadaceae</taxon>
        <taxon>Nitrosomonas</taxon>
    </lineage>
</organism>
<gene>
    <name evidence="1" type="ORF">NSMM_600011</name>
</gene>
<dbReference type="AlphaFoldDB" id="A0A1G5SHH3"/>
<dbReference type="STRING" id="51642.NSMM_600011"/>
<protein>
    <submittedName>
        <fullName evidence="1">Uncharacterized protein</fullName>
    </submittedName>
</protein>
<dbReference type="EMBL" id="FMWO01000070">
    <property type="protein sequence ID" value="SCZ86542.1"/>
    <property type="molecule type" value="Genomic_DNA"/>
</dbReference>
<proteinExistence type="predicted"/>
<dbReference type="Proteomes" id="UP000198729">
    <property type="component" value="Unassembled WGS sequence"/>
</dbReference>
<evidence type="ECO:0000313" key="1">
    <source>
        <dbReference type="EMBL" id="SCZ86542.1"/>
    </source>
</evidence>
<sequence>MALYNAPPNGYEKLQIFRLLNLNIENSVIKKFIDETYHIENEFICQLDPAKFDTAPEYVVLECDRILQETI</sequence>
<accession>A0A1G5SHH3</accession>
<keyword evidence="2" id="KW-1185">Reference proteome</keyword>
<evidence type="ECO:0000313" key="2">
    <source>
        <dbReference type="Proteomes" id="UP000198729"/>
    </source>
</evidence>